<name>A0A251XP89_9MICO</name>
<keyword evidence="2" id="KW-0812">Transmembrane</keyword>
<feature type="transmembrane region" description="Helical" evidence="2">
    <location>
        <begin position="75"/>
        <end position="96"/>
    </location>
</feature>
<accession>A0A251XP89</accession>
<feature type="compositionally biased region" description="Pro residues" evidence="1">
    <location>
        <begin position="10"/>
        <end position="20"/>
    </location>
</feature>
<evidence type="ECO:0000313" key="3">
    <source>
        <dbReference type="EMBL" id="OUE07384.1"/>
    </source>
</evidence>
<feature type="region of interest" description="Disordered" evidence="1">
    <location>
        <begin position="1"/>
        <end position="41"/>
    </location>
</feature>
<organism evidence="3 4">
    <name type="scientific">Clavibacter michiganensis</name>
    <dbReference type="NCBI Taxonomy" id="28447"/>
    <lineage>
        <taxon>Bacteria</taxon>
        <taxon>Bacillati</taxon>
        <taxon>Actinomycetota</taxon>
        <taxon>Actinomycetes</taxon>
        <taxon>Micrococcales</taxon>
        <taxon>Microbacteriaceae</taxon>
        <taxon>Clavibacter</taxon>
    </lineage>
</organism>
<evidence type="ECO:0000256" key="1">
    <source>
        <dbReference type="SAM" id="MobiDB-lite"/>
    </source>
</evidence>
<dbReference type="Pfam" id="PF12389">
    <property type="entry name" value="Peptidase_M73"/>
    <property type="match status" value="1"/>
</dbReference>
<dbReference type="AlphaFoldDB" id="A0A251XP89"/>
<dbReference type="Proteomes" id="UP000195106">
    <property type="component" value="Unassembled WGS sequence"/>
</dbReference>
<protein>
    <submittedName>
        <fullName evidence="3">Uncharacterized protein</fullName>
    </submittedName>
</protein>
<comment type="caution">
    <text evidence="3">The sequence shown here is derived from an EMBL/GenBank/DDBJ whole genome shotgun (WGS) entry which is preliminary data.</text>
</comment>
<keyword evidence="2" id="KW-1133">Transmembrane helix</keyword>
<proteinExistence type="predicted"/>
<sequence>MTATPRPRAADPPPRRPPQTPASGHPDARPAPPGDDAARPRTTTHLHHLISTTIEGNSTMSTTAPEKRPAPWRKIIATGAILTVGALATAGAFAVFTDSDTASLAVDAGQLDIVATGDYTVSDIAPGDTVERPIVLELPDTTNDGDLVSAVTFGVAVTDDVPGTDDTTLPGGGESLVAGAEGLTYELVTCSGGTWTTAAAADRGPYTCDGAEVVTSTGKLSALTGAAGAVTLAPAAFGVVPTADGTFPSDSEDVALSTLMRLVLPTAADNDYENASATITYTASAIQRDGLLR</sequence>
<gene>
    <name evidence="3" type="ORF">CMsap09_00450</name>
</gene>
<evidence type="ECO:0000256" key="2">
    <source>
        <dbReference type="SAM" id="Phobius"/>
    </source>
</evidence>
<dbReference type="EMBL" id="MDHJ01000001">
    <property type="protein sequence ID" value="OUE07384.1"/>
    <property type="molecule type" value="Genomic_DNA"/>
</dbReference>
<dbReference type="InterPro" id="IPR022121">
    <property type="entry name" value="Peptidase_M73_camelysin"/>
</dbReference>
<keyword evidence="2" id="KW-0472">Membrane</keyword>
<reference evidence="3 4" key="1">
    <citation type="submission" date="2016-08" db="EMBL/GenBank/DDBJ databases">
        <title>Genome sequence of Clavibacter michiganensis spp. strain CASJ009.</title>
        <authorList>
            <person name="Thapa S.P."/>
            <person name="Coaker G."/>
        </authorList>
    </citation>
    <scope>NUCLEOTIDE SEQUENCE [LARGE SCALE GENOMIC DNA]</scope>
    <source>
        <strain evidence="3">CASJ009</strain>
    </source>
</reference>
<evidence type="ECO:0000313" key="4">
    <source>
        <dbReference type="Proteomes" id="UP000195106"/>
    </source>
</evidence>